<dbReference type="PANTHER" id="PTHR33694:SF1">
    <property type="entry name" value="UDP-3-O-ACYL-N-ACETYLGLUCOSAMINE DEACETYLASE 1, MITOCHONDRIAL-RELATED"/>
    <property type="match status" value="1"/>
</dbReference>
<reference evidence="13" key="1">
    <citation type="submission" date="2023-06" db="EMBL/GenBank/DDBJ databases">
        <title>Genomic Diversity of Vibrio spp. and Metagenomic Analysis of Pathogens in Florida Gulf Coastal Waters Following Hurricane Ian.</title>
        <authorList>
            <person name="Brumfield K.D."/>
        </authorList>
    </citation>
    <scope>NUCLEOTIDE SEQUENCE</scope>
    <source>
        <strain evidence="13">WBS2B-138</strain>
    </source>
</reference>
<keyword evidence="5" id="KW-0444">Lipid biosynthesis</keyword>
<proteinExistence type="predicted"/>
<accession>A0AAW8Q0U1</accession>
<evidence type="ECO:0000256" key="1">
    <source>
        <dbReference type="ARBA" id="ARBA00001947"/>
    </source>
</evidence>
<dbReference type="SUPFAM" id="SSF54211">
    <property type="entry name" value="Ribosomal protein S5 domain 2-like"/>
    <property type="match status" value="2"/>
</dbReference>
<organism evidence="13 14">
    <name type="scientific">Vibrio parahaemolyticus</name>
    <dbReference type="NCBI Taxonomy" id="670"/>
    <lineage>
        <taxon>Bacteria</taxon>
        <taxon>Pseudomonadati</taxon>
        <taxon>Pseudomonadota</taxon>
        <taxon>Gammaproteobacteria</taxon>
        <taxon>Vibrionales</taxon>
        <taxon>Vibrionaceae</taxon>
        <taxon>Vibrio</taxon>
    </lineage>
</organism>
<dbReference type="Pfam" id="PF03331">
    <property type="entry name" value="LpxC"/>
    <property type="match status" value="1"/>
</dbReference>
<dbReference type="GO" id="GO:0016020">
    <property type="term" value="C:membrane"/>
    <property type="evidence" value="ECO:0007669"/>
    <property type="project" value="GOC"/>
</dbReference>
<comment type="caution">
    <text evidence="13">The sequence shown here is derived from an EMBL/GenBank/DDBJ whole genome shotgun (WGS) entry which is preliminary data.</text>
</comment>
<dbReference type="Gene3D" id="3.30.1700.10">
    <property type="entry name" value="lpxc deacetylase, domain 2"/>
    <property type="match status" value="1"/>
</dbReference>
<dbReference type="EC" id="3.5.1.108" evidence="4 12"/>
<dbReference type="GO" id="GO:0009245">
    <property type="term" value="P:lipid A biosynthetic process"/>
    <property type="evidence" value="ECO:0007669"/>
    <property type="project" value="UniProtKB-UniRule"/>
</dbReference>
<comment type="function">
    <text evidence="2">Catalyzes the hydrolysis of UDP-3-O-myristoyl-N-acetylglucosamine to form UDP-3-O-myristoylglucosamine and acetate, the committed step in lipid A biosynthesis.</text>
</comment>
<evidence type="ECO:0000256" key="5">
    <source>
        <dbReference type="ARBA" id="ARBA00022516"/>
    </source>
</evidence>
<dbReference type="InterPro" id="IPR020568">
    <property type="entry name" value="Ribosomal_Su5_D2-typ_SF"/>
</dbReference>
<evidence type="ECO:0000256" key="2">
    <source>
        <dbReference type="ARBA" id="ARBA00002923"/>
    </source>
</evidence>
<dbReference type="RefSeq" id="WP_311019671.1">
    <property type="nucleotide sequence ID" value="NZ_JAUHGG010000003.1"/>
</dbReference>
<evidence type="ECO:0000313" key="14">
    <source>
        <dbReference type="Proteomes" id="UP001253193"/>
    </source>
</evidence>
<dbReference type="Gene3D" id="3.30.230.20">
    <property type="entry name" value="lpxc deacetylase, domain 1"/>
    <property type="match status" value="1"/>
</dbReference>
<evidence type="ECO:0000256" key="7">
    <source>
        <dbReference type="ARBA" id="ARBA00022723"/>
    </source>
</evidence>
<keyword evidence="7" id="KW-0479">Metal-binding</keyword>
<evidence type="ECO:0000256" key="11">
    <source>
        <dbReference type="ARBA" id="ARBA00024535"/>
    </source>
</evidence>
<evidence type="ECO:0000256" key="9">
    <source>
        <dbReference type="ARBA" id="ARBA00022833"/>
    </source>
</evidence>
<protein>
    <recommendedName>
        <fullName evidence="4 12">UDP-3-O-acyl-N-acetylglucosamine deacetylase</fullName>
        <ecNumber evidence="4 12">3.5.1.108</ecNumber>
    </recommendedName>
</protein>
<evidence type="ECO:0000256" key="3">
    <source>
        <dbReference type="ARBA" id="ARBA00005002"/>
    </source>
</evidence>
<name>A0AAW8Q0U1_VIBPH</name>
<dbReference type="Proteomes" id="UP001253193">
    <property type="component" value="Unassembled WGS sequence"/>
</dbReference>
<evidence type="ECO:0000256" key="4">
    <source>
        <dbReference type="ARBA" id="ARBA00012745"/>
    </source>
</evidence>
<comment type="catalytic activity">
    <reaction evidence="11">
        <text>a UDP-3-O-[(3R)-3-hydroxyacyl]-N-acetyl-alpha-D-glucosamine + H2O = a UDP-3-O-[(3R)-3-hydroxyacyl]-alpha-D-glucosamine + acetate</text>
        <dbReference type="Rhea" id="RHEA:67816"/>
        <dbReference type="ChEBI" id="CHEBI:15377"/>
        <dbReference type="ChEBI" id="CHEBI:30089"/>
        <dbReference type="ChEBI" id="CHEBI:137740"/>
        <dbReference type="ChEBI" id="CHEBI:173225"/>
        <dbReference type="EC" id="3.5.1.108"/>
    </reaction>
</comment>
<dbReference type="GO" id="GO:0046872">
    <property type="term" value="F:metal ion binding"/>
    <property type="evidence" value="ECO:0007669"/>
    <property type="project" value="UniProtKB-KW"/>
</dbReference>
<dbReference type="InterPro" id="IPR011334">
    <property type="entry name" value="UDP-acyl_GlcNac_deAcase_C"/>
</dbReference>
<comment type="pathway">
    <text evidence="3">Glycolipid biosynthesis; lipid IV(A) biosynthesis; lipid IV(A) from (3R)-3-hydroxytetradecanoyl-[acyl-carrier-protein] and UDP-N-acetyl-alpha-D-glucosamine: step 2/6.</text>
</comment>
<keyword evidence="10" id="KW-0443">Lipid metabolism</keyword>
<evidence type="ECO:0000256" key="8">
    <source>
        <dbReference type="ARBA" id="ARBA00022801"/>
    </source>
</evidence>
<dbReference type="InterPro" id="IPR015870">
    <property type="entry name" value="UDP-acyl_N-AcGlcN_deAcase_N"/>
</dbReference>
<gene>
    <name evidence="13" type="primary">lpxC</name>
    <name evidence="13" type="ORF">QX249_09500</name>
</gene>
<comment type="cofactor">
    <cofactor evidence="1">
        <name>Zn(2+)</name>
        <dbReference type="ChEBI" id="CHEBI:29105"/>
    </cofactor>
</comment>
<keyword evidence="6" id="KW-0441">Lipid A biosynthesis</keyword>
<dbReference type="NCBIfam" id="TIGR00325">
    <property type="entry name" value="lpxC"/>
    <property type="match status" value="1"/>
</dbReference>
<dbReference type="EMBL" id="JAUHGG010000003">
    <property type="protein sequence ID" value="MDS1820890.1"/>
    <property type="molecule type" value="Genomic_DNA"/>
</dbReference>
<sequence>MKNITKNMVNNKTVQREITFYGIGLHTSAKCAIKISPANKGDGIKFIICGEEIILDSSSLKGSCLGTNIVGKTKTLRTVEHLLSSLSGLGITDAVISTTDLEVPILDGSSAEFFNQIKSAGIHKLGMFEPKLVTKNIIVSDGEKFVEIEPSAYGERNVEFQISFDNKVVKSMPQFMVYHHSESSFYDQIAFARTFGFKRDLEALLSNNLCLGGSLDNAILIDDERVINVDGLRFENEIVSHKILDIIGDLYPLFRDYTGFTIKANQAGHAINSRFLKKFMSNH</sequence>
<dbReference type="GO" id="GO:0103117">
    <property type="term" value="F:UDP-3-O-acyl-N-acetylglucosamine deacetylase activity"/>
    <property type="evidence" value="ECO:0007669"/>
    <property type="project" value="UniProtKB-UniRule"/>
</dbReference>
<keyword evidence="8 13" id="KW-0378">Hydrolase</keyword>
<keyword evidence="9" id="KW-0862">Zinc</keyword>
<evidence type="ECO:0000256" key="6">
    <source>
        <dbReference type="ARBA" id="ARBA00022556"/>
    </source>
</evidence>
<evidence type="ECO:0000256" key="10">
    <source>
        <dbReference type="ARBA" id="ARBA00023098"/>
    </source>
</evidence>
<dbReference type="InterPro" id="IPR004463">
    <property type="entry name" value="UDP-acyl_GlcNac_deAcase"/>
</dbReference>
<evidence type="ECO:0000256" key="12">
    <source>
        <dbReference type="NCBIfam" id="TIGR00325"/>
    </source>
</evidence>
<evidence type="ECO:0000313" key="13">
    <source>
        <dbReference type="EMBL" id="MDS1820890.1"/>
    </source>
</evidence>
<dbReference type="PANTHER" id="PTHR33694">
    <property type="entry name" value="UDP-3-O-ACYL-N-ACETYLGLUCOSAMINE DEACETYLASE 1, MITOCHONDRIAL-RELATED"/>
    <property type="match status" value="1"/>
</dbReference>
<dbReference type="AlphaFoldDB" id="A0AAW8Q0U1"/>